<feature type="domain" description="MmgE/PrpD N-terminal" evidence="2">
    <location>
        <begin position="9"/>
        <end position="248"/>
    </location>
</feature>
<dbReference type="Pfam" id="PF03972">
    <property type="entry name" value="MmgE_PrpD_N"/>
    <property type="match status" value="1"/>
</dbReference>
<dbReference type="Gene3D" id="1.10.4100.10">
    <property type="entry name" value="2-methylcitrate dehydratase PrpD"/>
    <property type="match status" value="1"/>
</dbReference>
<accession>A0A2M9G3W8</accession>
<dbReference type="PANTHER" id="PTHR16943:SF8">
    <property type="entry name" value="2-METHYLCITRATE DEHYDRATASE"/>
    <property type="match status" value="1"/>
</dbReference>
<dbReference type="AlphaFoldDB" id="A0A2M9G3W8"/>
<keyword evidence="5" id="KW-1185">Reference proteome</keyword>
<protein>
    <submittedName>
        <fullName evidence="4">MmgE/PrpD family protein</fullName>
    </submittedName>
</protein>
<proteinExistence type="inferred from homology"/>
<feature type="domain" description="MmgE/PrpD C-terminal" evidence="3">
    <location>
        <begin position="269"/>
        <end position="432"/>
    </location>
</feature>
<dbReference type="InterPro" id="IPR042188">
    <property type="entry name" value="MmgE/PrpD_sf_2"/>
</dbReference>
<gene>
    <name evidence="4" type="ORF">CVT23_07085</name>
</gene>
<name>A0A2M9G3W8_9PROT</name>
<dbReference type="PANTHER" id="PTHR16943">
    <property type="entry name" value="2-METHYLCITRATE DEHYDRATASE-RELATED"/>
    <property type="match status" value="1"/>
</dbReference>
<evidence type="ECO:0000313" key="5">
    <source>
        <dbReference type="Proteomes" id="UP000229498"/>
    </source>
</evidence>
<organism evidence="4 5">
    <name type="scientific">Minwuia thermotolerans</name>
    <dbReference type="NCBI Taxonomy" id="2056226"/>
    <lineage>
        <taxon>Bacteria</taxon>
        <taxon>Pseudomonadati</taxon>
        <taxon>Pseudomonadota</taxon>
        <taxon>Alphaproteobacteria</taxon>
        <taxon>Minwuiales</taxon>
        <taxon>Minwuiaceae</taxon>
        <taxon>Minwuia</taxon>
    </lineage>
</organism>
<sequence length="448" mass="46276">MADTEVTRTLARMASGLAIDDIDDDARAVARQCLLDWFGVTIAGASEPCTRLVAEEAEDQGGHPQATLVGLGRKLASRQAALVNGTASHAHDYDDVNMTLSGHATVAVAGGLLALAEKTGASGAEVLTAFVAGYETACRVGALVMPGHYAMGFHSTATAGTFGAAAACGRLLGLDEERMARAFGIAGTMAAGLKSQFGTDCKPFHAGRATEAGLLAATMASRGFSSRGDILDCAQGFADTHSKHFNPEAATGPAPGGGFHVRNNLFKYHAACYLTHAGIECGTRLRTGETLDPADIVSATLRVEKGADRVCNIPAPKTGLETKFSLRMTAAFALAGIDTAGMASYNEANATDARLNAIREKVGVDLVSGVPSTWSEIVIETRDGRRLSAEHDSGIPADDVAAQGHRIAHKFDMLAGPVIGGNRAGALKAAVMAIEDQPSVADLMQLAA</sequence>
<evidence type="ECO:0000259" key="3">
    <source>
        <dbReference type="Pfam" id="PF19305"/>
    </source>
</evidence>
<dbReference type="OrthoDB" id="9795089at2"/>
<dbReference type="EMBL" id="PHIG01000028">
    <property type="protein sequence ID" value="PJK30412.1"/>
    <property type="molecule type" value="Genomic_DNA"/>
</dbReference>
<dbReference type="Gene3D" id="3.30.1330.120">
    <property type="entry name" value="2-methylcitrate dehydratase PrpD"/>
    <property type="match status" value="1"/>
</dbReference>
<comment type="caution">
    <text evidence="4">The sequence shown here is derived from an EMBL/GenBank/DDBJ whole genome shotgun (WGS) entry which is preliminary data.</text>
</comment>
<evidence type="ECO:0000313" key="4">
    <source>
        <dbReference type="EMBL" id="PJK30412.1"/>
    </source>
</evidence>
<dbReference type="Pfam" id="PF19305">
    <property type="entry name" value="MmgE_PrpD_C"/>
    <property type="match status" value="1"/>
</dbReference>
<dbReference type="InterPro" id="IPR042183">
    <property type="entry name" value="MmgE/PrpD_sf_1"/>
</dbReference>
<dbReference type="GO" id="GO:0016829">
    <property type="term" value="F:lyase activity"/>
    <property type="evidence" value="ECO:0007669"/>
    <property type="project" value="InterPro"/>
</dbReference>
<dbReference type="InterPro" id="IPR045337">
    <property type="entry name" value="MmgE_PrpD_C"/>
</dbReference>
<evidence type="ECO:0000259" key="2">
    <source>
        <dbReference type="Pfam" id="PF03972"/>
    </source>
</evidence>
<dbReference type="Proteomes" id="UP000229498">
    <property type="component" value="Unassembled WGS sequence"/>
</dbReference>
<evidence type="ECO:0000256" key="1">
    <source>
        <dbReference type="ARBA" id="ARBA00006174"/>
    </source>
</evidence>
<dbReference type="RefSeq" id="WP_109795123.1">
    <property type="nucleotide sequence ID" value="NZ_PHIG01000028.1"/>
</dbReference>
<reference evidence="4 5" key="1">
    <citation type="submission" date="2017-11" db="EMBL/GenBank/DDBJ databases">
        <title>Draft genome sequence of Rhizobiales bacterium SY3-13.</title>
        <authorList>
            <person name="Sun C."/>
        </authorList>
    </citation>
    <scope>NUCLEOTIDE SEQUENCE [LARGE SCALE GENOMIC DNA]</scope>
    <source>
        <strain evidence="4 5">SY3-13</strain>
    </source>
</reference>
<dbReference type="InterPro" id="IPR036148">
    <property type="entry name" value="MmgE/PrpD_sf"/>
</dbReference>
<comment type="similarity">
    <text evidence="1">Belongs to the PrpD family.</text>
</comment>
<dbReference type="SUPFAM" id="SSF103378">
    <property type="entry name" value="2-methylcitrate dehydratase PrpD"/>
    <property type="match status" value="1"/>
</dbReference>
<dbReference type="InterPro" id="IPR005656">
    <property type="entry name" value="MmgE_PrpD"/>
</dbReference>
<dbReference type="InterPro" id="IPR045336">
    <property type="entry name" value="MmgE_PrpD_N"/>
</dbReference>